<gene>
    <name evidence="2" type="ORF">NAPIS_ORF01225</name>
</gene>
<evidence type="ECO:0000256" key="1">
    <source>
        <dbReference type="SAM" id="Phobius"/>
    </source>
</evidence>
<dbReference type="VEuPathDB" id="MicrosporidiaDB:NAPIS_ORF01225"/>
<dbReference type="HOGENOM" id="CLU_398001_0_0_1"/>
<proteinExistence type="predicted"/>
<organism evidence="2 3">
    <name type="scientific">Vairimorpha apis BRL 01</name>
    <dbReference type="NCBI Taxonomy" id="1037528"/>
    <lineage>
        <taxon>Eukaryota</taxon>
        <taxon>Fungi</taxon>
        <taxon>Fungi incertae sedis</taxon>
        <taxon>Microsporidia</taxon>
        <taxon>Nosematidae</taxon>
        <taxon>Vairimorpha</taxon>
    </lineage>
</organism>
<keyword evidence="1" id="KW-1133">Transmembrane helix</keyword>
<evidence type="ECO:0000313" key="3">
    <source>
        <dbReference type="Proteomes" id="UP000053780"/>
    </source>
</evidence>
<protein>
    <submittedName>
        <fullName evidence="2">Uncharacterized protein</fullName>
    </submittedName>
</protein>
<evidence type="ECO:0000313" key="2">
    <source>
        <dbReference type="EMBL" id="EQB61244.1"/>
    </source>
</evidence>
<feature type="transmembrane region" description="Helical" evidence="1">
    <location>
        <begin position="422"/>
        <end position="446"/>
    </location>
</feature>
<name>T0L9R1_9MICR</name>
<sequence length="692" mass="82327">MNIEVSNTKCDIFNELESVNYGYIITCHNLLRCIYPLIKYINNKKCCNIEFKLTIYETFMFKIEDCKNGIIFKCYNHVGIDTYRQMLKKFVNYCENDQRSNSIFNSDISIYCLGLAYVKENYLTYIDKDKFSNDFYKILKSNNLNIEYIKHFDLEKDKNNEIMLIEYEKRKKKIYMKINLTLLPHSRQSNEKNLSTTFSFNVNTNKTDIKTNFNNSNIDIKNKTNENFINNKVNFFIYFENDVQDNNFILNSNIESQKVLIKFNSKFFITNLNEFYLIYEQSDGKKISKKQIIKIESIQNCCEKYEIFKLTICVGKPLNITQYNFKNNKKLKHINFNHHKLNKNQNKISCRKSLDLNVSDVEMYNFNELKKYKTLNERCKSFNNHKQISSNYLESKNTCVFLNKNFGFKEIKTNQVFYGNDIFFIFLGMFTLIAFFSGIFVSKYLILKMNTNLLMQEFILTEIFKNKLDIFLGVSTIDNLYTNIDNSICFNIEWKIGLSLISLSITEEEFNIDKTKVKLKEELMDTSNWSLLNNHFFCKKLDLINVNNKIPVIIQDNLQQAYKTKIIPYVITWDGVVTKYHKKYLLQLQISPNIEAYIQSRRHYMLAIENLTNLAQKRCNFIKIDPRNSNNFIQLADCRIVNNKEELQFLQQVCTLLNIDKKIKAFIHFRIIKKTLESILIEYKRVLNEDRS</sequence>
<keyword evidence="1" id="KW-0812">Transmembrane</keyword>
<dbReference type="EMBL" id="KE647164">
    <property type="protein sequence ID" value="EQB61244.1"/>
    <property type="molecule type" value="Genomic_DNA"/>
</dbReference>
<keyword evidence="3" id="KW-1185">Reference proteome</keyword>
<dbReference type="Proteomes" id="UP000053780">
    <property type="component" value="Unassembled WGS sequence"/>
</dbReference>
<reference evidence="2 3" key="1">
    <citation type="journal article" date="2013" name="BMC Genomics">
        <title>Genome sequencing and comparative genomics of honey bee microsporidia, Nosema apis reveal novel insights into host-parasite interactions.</title>
        <authorList>
            <person name="Chen Yp."/>
            <person name="Pettis J.S."/>
            <person name="Zhao Y."/>
            <person name="Liu X."/>
            <person name="Tallon L.J."/>
            <person name="Sadzewicz L.D."/>
            <person name="Li R."/>
            <person name="Zheng H."/>
            <person name="Huang S."/>
            <person name="Zhang X."/>
            <person name="Hamilton M.C."/>
            <person name="Pernal S.F."/>
            <person name="Melathopoulos A.P."/>
            <person name="Yan X."/>
            <person name="Evans J.D."/>
        </authorList>
    </citation>
    <scope>NUCLEOTIDE SEQUENCE [LARGE SCALE GENOMIC DNA]</scope>
    <source>
        <strain evidence="2 3">BRL 01</strain>
    </source>
</reference>
<accession>T0L9R1</accession>
<keyword evidence="1" id="KW-0472">Membrane</keyword>
<dbReference type="AlphaFoldDB" id="T0L9R1"/>
<dbReference type="OrthoDB" id="2192909at2759"/>